<evidence type="ECO:0000313" key="2">
    <source>
        <dbReference type="Proteomes" id="UP000823773"/>
    </source>
</evidence>
<organism evidence="1 2">
    <name type="scientific">Ensifer adhaerens</name>
    <name type="common">Sinorhizobium morelense</name>
    <dbReference type="NCBI Taxonomy" id="106592"/>
    <lineage>
        <taxon>Bacteria</taxon>
        <taxon>Pseudomonadati</taxon>
        <taxon>Pseudomonadota</taxon>
        <taxon>Alphaproteobacteria</taxon>
        <taxon>Hyphomicrobiales</taxon>
        <taxon>Rhizobiaceae</taxon>
        <taxon>Sinorhizobium/Ensifer group</taxon>
        <taxon>Ensifer</taxon>
    </lineage>
</organism>
<name>A0ACC5SPU8_ENSAD</name>
<evidence type="ECO:0000313" key="1">
    <source>
        <dbReference type="EMBL" id="MBP1870789.1"/>
    </source>
</evidence>
<proteinExistence type="predicted"/>
<gene>
    <name evidence="1" type="ORF">J2Z19_000486</name>
</gene>
<reference evidence="1" key="1">
    <citation type="submission" date="2021-03" db="EMBL/GenBank/DDBJ databases">
        <title>Genomic Encyclopedia of Type Strains, Phase IV (KMG-IV): sequencing the most valuable type-strain genomes for metagenomic binning, comparative biology and taxonomic classification.</title>
        <authorList>
            <person name="Goeker M."/>
        </authorList>
    </citation>
    <scope>NUCLEOTIDE SEQUENCE</scope>
    <source>
        <strain evidence="1">DSM 18131</strain>
    </source>
</reference>
<keyword evidence="2" id="KW-1185">Reference proteome</keyword>
<accession>A0ACC5SPU8</accession>
<dbReference type="EMBL" id="JAGGJR010000001">
    <property type="protein sequence ID" value="MBP1870789.1"/>
    <property type="molecule type" value="Genomic_DNA"/>
</dbReference>
<protein>
    <submittedName>
        <fullName evidence="1">Uncharacterized protein</fullName>
    </submittedName>
</protein>
<sequence length="70" mass="7925">METLAAAYMADLILKSRRWDEHFDPKPPSLLRRMFCRCIAALAARRRIESVEQTAQTKCTAQPVGCAVQC</sequence>
<dbReference type="Proteomes" id="UP000823773">
    <property type="component" value="Unassembled WGS sequence"/>
</dbReference>
<comment type="caution">
    <text evidence="1">The sequence shown here is derived from an EMBL/GenBank/DDBJ whole genome shotgun (WGS) entry which is preliminary data.</text>
</comment>